<dbReference type="RefSeq" id="WP_183277816.1">
    <property type="nucleotide sequence ID" value="NZ_BLZR01000001.1"/>
</dbReference>
<dbReference type="GO" id="GO:0016423">
    <property type="term" value="F:tRNA (guanine) methyltransferase activity"/>
    <property type="evidence" value="ECO:0007669"/>
    <property type="project" value="TreeGrafter"/>
</dbReference>
<dbReference type="EC" id="2.1.1.-" evidence="4"/>
<comment type="similarity">
    <text evidence="4">Belongs to the N(4)/N(6)-methyltransferase family.</text>
</comment>
<reference evidence="6 7" key="1">
    <citation type="submission" date="2020-07" db="EMBL/GenBank/DDBJ databases">
        <title>A new beta-1,3-glucan-decomposing anaerobic bacterium isolated from anoxic soil subjected to biological soil disinfestation.</title>
        <authorList>
            <person name="Ueki A."/>
            <person name="Tonouchi A."/>
        </authorList>
    </citation>
    <scope>NUCLEOTIDE SEQUENCE [LARGE SCALE GENOMIC DNA]</scope>
    <source>
        <strain evidence="6 7">TW1</strain>
    </source>
</reference>
<evidence type="ECO:0000259" key="5">
    <source>
        <dbReference type="Pfam" id="PF01555"/>
    </source>
</evidence>
<dbReference type="SUPFAM" id="SSF53335">
    <property type="entry name" value="S-adenosyl-L-methionine-dependent methyltransferases"/>
    <property type="match status" value="2"/>
</dbReference>
<evidence type="ECO:0000313" key="6">
    <source>
        <dbReference type="EMBL" id="GFP76385.1"/>
    </source>
</evidence>
<evidence type="ECO:0000256" key="3">
    <source>
        <dbReference type="ARBA" id="ARBA00022747"/>
    </source>
</evidence>
<keyword evidence="2" id="KW-0808">Transferase</keyword>
<gene>
    <name evidence="6" type="ORF">bsdtw1_02487</name>
</gene>
<keyword evidence="3" id="KW-0680">Restriction system</keyword>
<evidence type="ECO:0000256" key="4">
    <source>
        <dbReference type="RuleBase" id="RU362026"/>
    </source>
</evidence>
<dbReference type="GO" id="GO:0009307">
    <property type="term" value="P:DNA restriction-modification system"/>
    <property type="evidence" value="ECO:0007669"/>
    <property type="project" value="UniProtKB-KW"/>
</dbReference>
<dbReference type="EMBL" id="BLZR01000001">
    <property type="protein sequence ID" value="GFP76385.1"/>
    <property type="molecule type" value="Genomic_DNA"/>
</dbReference>
<feature type="domain" description="DNA methylase N-4/N-6" evidence="5">
    <location>
        <begin position="116"/>
        <end position="237"/>
    </location>
</feature>
<evidence type="ECO:0000256" key="2">
    <source>
        <dbReference type="ARBA" id="ARBA00022679"/>
    </source>
</evidence>
<dbReference type="AlphaFoldDB" id="A0A6V8SIP0"/>
<feature type="domain" description="DNA methylase N-4/N-6" evidence="5">
    <location>
        <begin position="11"/>
        <end position="88"/>
    </location>
</feature>
<dbReference type="GO" id="GO:0008170">
    <property type="term" value="F:N-methyltransferase activity"/>
    <property type="evidence" value="ECO:0007669"/>
    <property type="project" value="InterPro"/>
</dbReference>
<dbReference type="PANTHER" id="PTHR14911">
    <property type="entry name" value="THUMP DOMAIN-CONTAINING"/>
    <property type="match status" value="1"/>
</dbReference>
<dbReference type="GO" id="GO:0003677">
    <property type="term" value="F:DNA binding"/>
    <property type="evidence" value="ECO:0007669"/>
    <property type="project" value="InterPro"/>
</dbReference>
<dbReference type="Pfam" id="PF01555">
    <property type="entry name" value="N6_N4_Mtase"/>
    <property type="match status" value="2"/>
</dbReference>
<comment type="caution">
    <text evidence="6">The sequence shown here is derived from an EMBL/GenBank/DDBJ whole genome shotgun (WGS) entry which is preliminary data.</text>
</comment>
<dbReference type="PANTHER" id="PTHR14911:SF13">
    <property type="entry name" value="TRNA (GUANINE(6)-N2)-METHYLTRANSFERASE THUMP3"/>
    <property type="match status" value="1"/>
</dbReference>
<dbReference type="Gene3D" id="3.40.50.150">
    <property type="entry name" value="Vaccinia Virus protein VP39"/>
    <property type="match status" value="2"/>
</dbReference>
<keyword evidence="7" id="KW-1185">Reference proteome</keyword>
<evidence type="ECO:0000256" key="1">
    <source>
        <dbReference type="ARBA" id="ARBA00022603"/>
    </source>
</evidence>
<dbReference type="InterPro" id="IPR002941">
    <property type="entry name" value="DNA_methylase_N4/N6"/>
</dbReference>
<keyword evidence="1" id="KW-0489">Methyltransferase</keyword>
<sequence length="239" mass="27617">MSEVERKLQGTSLWSFPNRGHWSAHRGDYPGNWSPYVPRNIILRYSNDGDLVLDQFLGSGTTAIEAAMLNRRFIGTDVNDYALKISKERCYKYNGFNISIERGDARNLVAINDNSIDLICTHPPYANIIKYSDDEKDDLSLLTVEDFYKSMKLVAKECFRVLKNNCYCAILMGDTRKNGFIVPLGFNIMNIFMNEGFLLKEIVIKEQHNCKSADKWKEISKKKNFLLIAHEYLFVLKKF</sequence>
<dbReference type="InterPro" id="IPR029063">
    <property type="entry name" value="SAM-dependent_MTases_sf"/>
</dbReference>
<dbReference type="GO" id="GO:0030488">
    <property type="term" value="P:tRNA methylation"/>
    <property type="evidence" value="ECO:0007669"/>
    <property type="project" value="TreeGrafter"/>
</dbReference>
<dbReference type="CDD" id="cd02440">
    <property type="entry name" value="AdoMet_MTases"/>
    <property type="match status" value="1"/>
</dbReference>
<accession>A0A6V8SIP0</accession>
<protein>
    <recommendedName>
        <fullName evidence="4">Methyltransferase</fullName>
        <ecNumber evidence="4">2.1.1.-</ecNumber>
    </recommendedName>
</protein>
<proteinExistence type="inferred from homology"/>
<organism evidence="6 7">
    <name type="scientific">Clostridium fungisolvens</name>
    <dbReference type="NCBI Taxonomy" id="1604897"/>
    <lineage>
        <taxon>Bacteria</taxon>
        <taxon>Bacillati</taxon>
        <taxon>Bacillota</taxon>
        <taxon>Clostridia</taxon>
        <taxon>Eubacteriales</taxon>
        <taxon>Clostridiaceae</taxon>
        <taxon>Clostridium</taxon>
    </lineage>
</organism>
<dbReference type="InterPro" id="IPR001091">
    <property type="entry name" value="RM_Methyltransferase"/>
</dbReference>
<dbReference type="PRINTS" id="PR00508">
    <property type="entry name" value="S21N4MTFRASE"/>
</dbReference>
<evidence type="ECO:0000313" key="7">
    <source>
        <dbReference type="Proteomes" id="UP000580568"/>
    </source>
</evidence>
<name>A0A6V8SIP0_9CLOT</name>
<dbReference type="Proteomes" id="UP000580568">
    <property type="component" value="Unassembled WGS sequence"/>
</dbReference>